<name>A0AAD9DRE2_9TELE</name>
<feature type="region of interest" description="Disordered" evidence="1">
    <location>
        <begin position="182"/>
        <end position="201"/>
    </location>
</feature>
<evidence type="ECO:0000313" key="3">
    <source>
        <dbReference type="Proteomes" id="UP001239994"/>
    </source>
</evidence>
<feature type="region of interest" description="Disordered" evidence="1">
    <location>
        <begin position="49"/>
        <end position="72"/>
    </location>
</feature>
<keyword evidence="3" id="KW-1185">Reference proteome</keyword>
<dbReference type="Proteomes" id="UP001239994">
    <property type="component" value="Unassembled WGS sequence"/>
</dbReference>
<comment type="caution">
    <text evidence="2">The sequence shown here is derived from an EMBL/GenBank/DDBJ whole genome shotgun (WGS) entry which is preliminary data.</text>
</comment>
<organism evidence="2 3">
    <name type="scientific">Electrophorus voltai</name>
    <dbReference type="NCBI Taxonomy" id="2609070"/>
    <lineage>
        <taxon>Eukaryota</taxon>
        <taxon>Metazoa</taxon>
        <taxon>Chordata</taxon>
        <taxon>Craniata</taxon>
        <taxon>Vertebrata</taxon>
        <taxon>Euteleostomi</taxon>
        <taxon>Actinopterygii</taxon>
        <taxon>Neopterygii</taxon>
        <taxon>Teleostei</taxon>
        <taxon>Ostariophysi</taxon>
        <taxon>Gymnotiformes</taxon>
        <taxon>Gymnotoidei</taxon>
        <taxon>Gymnotidae</taxon>
        <taxon>Electrophorus</taxon>
    </lineage>
</organism>
<feature type="non-terminal residue" evidence="2">
    <location>
        <position position="201"/>
    </location>
</feature>
<protein>
    <submittedName>
        <fullName evidence="2">Uncharacterized protein</fullName>
    </submittedName>
</protein>
<evidence type="ECO:0000313" key="2">
    <source>
        <dbReference type="EMBL" id="KAK1790398.1"/>
    </source>
</evidence>
<sequence length="201" mass="21857">LYYMVCKPTAAFKKSVLLLLRHPRPVLGHCAPAGLELLRAQGKADVMLTGLGGSHPGQTRKSDPTGSSAAHQSHRQLLLHTYSHLEAEPEHREAGRKVPVAGGQEDHMHGGGCDLLVFIPCSSHSYDLSARTVHIPPAGLHAVYLAKTHPVCNPIIFFLDNEQRKQRFWSGTKHVLLPVHGAGPEVEQRPSPTTATTTNQT</sequence>
<accession>A0AAD9DRE2</accession>
<feature type="compositionally biased region" description="Polar residues" evidence="1">
    <location>
        <begin position="56"/>
        <end position="71"/>
    </location>
</feature>
<gene>
    <name evidence="2" type="ORF">P4O66_014296</name>
</gene>
<reference evidence="2" key="1">
    <citation type="submission" date="2023-03" db="EMBL/GenBank/DDBJ databases">
        <title>Electrophorus voltai genome.</title>
        <authorList>
            <person name="Bian C."/>
        </authorList>
    </citation>
    <scope>NUCLEOTIDE SEQUENCE</scope>
    <source>
        <strain evidence="2">CB-2022</strain>
        <tissue evidence="2">Muscle</tissue>
    </source>
</reference>
<dbReference type="AlphaFoldDB" id="A0AAD9DRE2"/>
<proteinExistence type="predicted"/>
<dbReference type="EMBL" id="JAROKS010000021">
    <property type="protein sequence ID" value="KAK1790398.1"/>
    <property type="molecule type" value="Genomic_DNA"/>
</dbReference>
<evidence type="ECO:0000256" key="1">
    <source>
        <dbReference type="SAM" id="MobiDB-lite"/>
    </source>
</evidence>